<dbReference type="PIRSF" id="PIRSF019239">
    <property type="entry name" value="MrpE"/>
    <property type="match status" value="1"/>
</dbReference>
<proteinExistence type="inferred from homology"/>
<keyword evidence="3" id="KW-1003">Cell membrane</keyword>
<dbReference type="GO" id="GO:0008324">
    <property type="term" value="F:monoatomic cation transmembrane transporter activity"/>
    <property type="evidence" value="ECO:0007669"/>
    <property type="project" value="InterPro"/>
</dbReference>
<organism evidence="8 9">
    <name type="scientific">Poseidonocella pacifica</name>
    <dbReference type="NCBI Taxonomy" id="871651"/>
    <lineage>
        <taxon>Bacteria</taxon>
        <taxon>Pseudomonadati</taxon>
        <taxon>Pseudomonadota</taxon>
        <taxon>Alphaproteobacteria</taxon>
        <taxon>Rhodobacterales</taxon>
        <taxon>Roseobacteraceae</taxon>
        <taxon>Poseidonocella</taxon>
    </lineage>
</organism>
<dbReference type="NCBIfam" id="NF006518">
    <property type="entry name" value="PRK08965.1-2"/>
    <property type="match status" value="1"/>
</dbReference>
<evidence type="ECO:0000256" key="7">
    <source>
        <dbReference type="SAM" id="Phobius"/>
    </source>
</evidence>
<keyword evidence="5 7" id="KW-1133">Transmembrane helix</keyword>
<dbReference type="OrthoDB" id="9807187at2"/>
<comment type="subcellular location">
    <subcellularLocation>
        <location evidence="1">Cell membrane</location>
        <topology evidence="1">Multi-pass membrane protein</topology>
    </subcellularLocation>
</comment>
<dbReference type="InterPro" id="IPR002758">
    <property type="entry name" value="Cation_antiport_E"/>
</dbReference>
<evidence type="ECO:0000256" key="1">
    <source>
        <dbReference type="ARBA" id="ARBA00004651"/>
    </source>
</evidence>
<evidence type="ECO:0000256" key="4">
    <source>
        <dbReference type="ARBA" id="ARBA00022692"/>
    </source>
</evidence>
<evidence type="ECO:0000256" key="6">
    <source>
        <dbReference type="ARBA" id="ARBA00023136"/>
    </source>
</evidence>
<dbReference type="EMBL" id="FOJU01000003">
    <property type="protein sequence ID" value="SFA96793.1"/>
    <property type="molecule type" value="Genomic_DNA"/>
</dbReference>
<name>A0A1I0XA24_9RHOB</name>
<evidence type="ECO:0000256" key="5">
    <source>
        <dbReference type="ARBA" id="ARBA00022989"/>
    </source>
</evidence>
<keyword evidence="9" id="KW-1185">Reference proteome</keyword>
<evidence type="ECO:0000313" key="9">
    <source>
        <dbReference type="Proteomes" id="UP000198796"/>
    </source>
</evidence>
<protein>
    <submittedName>
        <fullName evidence="8">Multisubunit potassium/proton antiporter, PhaE subunit</fullName>
    </submittedName>
</protein>
<keyword evidence="6 7" id="KW-0472">Membrane</keyword>
<evidence type="ECO:0000256" key="3">
    <source>
        <dbReference type="ARBA" id="ARBA00022475"/>
    </source>
</evidence>
<keyword evidence="4 7" id="KW-0812">Transmembrane</keyword>
<dbReference type="STRING" id="871651.SAMN05421688_1952"/>
<gene>
    <name evidence="8" type="ORF">SAMN05421688_1952</name>
</gene>
<comment type="similarity">
    <text evidence="2">Belongs to the CPA3 antiporters (TC 2.A.63) subunit E family.</text>
</comment>
<dbReference type="PANTHER" id="PTHR34584:SF1">
    <property type="entry name" value="NA(+)_H(+) ANTIPORTER SUBUNIT E1"/>
    <property type="match status" value="1"/>
</dbReference>
<dbReference type="Proteomes" id="UP000198796">
    <property type="component" value="Unassembled WGS sequence"/>
</dbReference>
<dbReference type="Pfam" id="PF01899">
    <property type="entry name" value="MNHE"/>
    <property type="match status" value="1"/>
</dbReference>
<evidence type="ECO:0000256" key="2">
    <source>
        <dbReference type="ARBA" id="ARBA00006228"/>
    </source>
</evidence>
<dbReference type="AlphaFoldDB" id="A0A1I0XA24"/>
<accession>A0A1I0XA24</accession>
<reference evidence="8 9" key="1">
    <citation type="submission" date="2016-10" db="EMBL/GenBank/DDBJ databases">
        <authorList>
            <person name="de Groot N.N."/>
        </authorList>
    </citation>
    <scope>NUCLEOTIDE SEQUENCE [LARGE SCALE GENOMIC DNA]</scope>
    <source>
        <strain evidence="8 9">DSM 29316</strain>
    </source>
</reference>
<dbReference type="PANTHER" id="PTHR34584">
    <property type="entry name" value="NA(+)/H(+) ANTIPORTER SUBUNIT E1"/>
    <property type="match status" value="1"/>
</dbReference>
<sequence length="163" mass="18148">MLNRILPHPYLTLLLTIFWLQLVNKVTLGNVLLGFALAVIIPAMTEPYWPDRPRVRRPFRAISYVGLVLWDIVLANIEVAKIVLFKPAADIRSQWVSVPLDLKSPEAIAVLAGTITLTPGTVSAMLAADGGAILVHCLHTDNPDAVRDEIKTRYEARLKEIFE</sequence>
<evidence type="ECO:0000313" key="8">
    <source>
        <dbReference type="EMBL" id="SFA96793.1"/>
    </source>
</evidence>
<dbReference type="RefSeq" id="WP_092063832.1">
    <property type="nucleotide sequence ID" value="NZ_FOJU01000003.1"/>
</dbReference>
<dbReference type="GO" id="GO:0005886">
    <property type="term" value="C:plasma membrane"/>
    <property type="evidence" value="ECO:0007669"/>
    <property type="project" value="UniProtKB-SubCell"/>
</dbReference>
<feature type="transmembrane region" description="Helical" evidence="7">
    <location>
        <begin position="12"/>
        <end position="41"/>
    </location>
</feature>